<reference evidence="1 2" key="1">
    <citation type="submission" date="2016-11" db="EMBL/GenBank/DDBJ databases">
        <authorList>
            <person name="Jaros S."/>
            <person name="Januszkiewicz K."/>
            <person name="Wedrychowicz H."/>
        </authorList>
    </citation>
    <scope>NUCLEOTIDE SEQUENCE [LARGE SCALE GENOMIC DNA]</scope>
    <source>
        <strain evidence="1 2">DSM 17477</strain>
    </source>
</reference>
<gene>
    <name evidence="1" type="ORF">SAMN02745751_00464</name>
</gene>
<dbReference type="EMBL" id="FQZL01000005">
    <property type="protein sequence ID" value="SHI51949.1"/>
    <property type="molecule type" value="Genomic_DNA"/>
</dbReference>
<dbReference type="GO" id="GO:0008967">
    <property type="term" value="F:phosphoglycolate phosphatase activity"/>
    <property type="evidence" value="ECO:0007669"/>
    <property type="project" value="TreeGrafter"/>
</dbReference>
<dbReference type="STRING" id="1121476.SAMN02745751_00464"/>
<dbReference type="PANTHER" id="PTHR43434:SF1">
    <property type="entry name" value="PHOSPHOGLYCOLATE PHOSPHATASE"/>
    <property type="match status" value="1"/>
</dbReference>
<dbReference type="AlphaFoldDB" id="A0A1M6BT46"/>
<proteinExistence type="predicted"/>
<dbReference type="GO" id="GO:0006281">
    <property type="term" value="P:DNA repair"/>
    <property type="evidence" value="ECO:0007669"/>
    <property type="project" value="TreeGrafter"/>
</dbReference>
<evidence type="ECO:0000313" key="2">
    <source>
        <dbReference type="Proteomes" id="UP000184052"/>
    </source>
</evidence>
<dbReference type="SUPFAM" id="SSF56784">
    <property type="entry name" value="HAD-like"/>
    <property type="match status" value="1"/>
</dbReference>
<accession>A0A1M6BT46</accession>
<dbReference type="OrthoDB" id="9807630at2"/>
<dbReference type="Gene3D" id="1.10.150.240">
    <property type="entry name" value="Putative phosphatase, domain 2"/>
    <property type="match status" value="1"/>
</dbReference>
<name>A0A1M6BT46_9FIRM</name>
<sequence>MAESSKKCIIEDVKTIILDFDGTIHESIKVYGPAFRKCYRFLVDLGCAEEKEWADGEIARWLGFTKEEMWKDFMPDLDTDIRHKAGGMIGKEMNSLLSGGKGVLYHGALEVLEGLKKRGYSLVFMSNCSVKYRDMVTEVFNLDRYFDHIYSSEEFGFIPKDEIFRMVSGSLKPGFAMVGDRHKDMEVGVGNDVCTIGCLYGYGNSEELKDADRLINDISELLEIFK</sequence>
<dbReference type="Gene3D" id="3.40.50.1000">
    <property type="entry name" value="HAD superfamily/HAD-like"/>
    <property type="match status" value="1"/>
</dbReference>
<evidence type="ECO:0000313" key="1">
    <source>
        <dbReference type="EMBL" id="SHI51949.1"/>
    </source>
</evidence>
<dbReference type="InterPro" id="IPR023214">
    <property type="entry name" value="HAD_sf"/>
</dbReference>
<dbReference type="InterPro" id="IPR036412">
    <property type="entry name" value="HAD-like_sf"/>
</dbReference>
<keyword evidence="2" id="KW-1185">Reference proteome</keyword>
<dbReference type="Proteomes" id="UP000184052">
    <property type="component" value="Unassembled WGS sequence"/>
</dbReference>
<dbReference type="RefSeq" id="WP_073046520.1">
    <property type="nucleotide sequence ID" value="NZ_FQZL01000005.1"/>
</dbReference>
<organism evidence="1 2">
    <name type="scientific">Dethiosulfatibacter aminovorans DSM 17477</name>
    <dbReference type="NCBI Taxonomy" id="1121476"/>
    <lineage>
        <taxon>Bacteria</taxon>
        <taxon>Bacillati</taxon>
        <taxon>Bacillota</taxon>
        <taxon>Tissierellia</taxon>
        <taxon>Dethiosulfatibacter</taxon>
    </lineage>
</organism>
<protein>
    <submittedName>
        <fullName evidence="1">Phosphoglycolate phosphatase</fullName>
    </submittedName>
</protein>
<dbReference type="InterPro" id="IPR050155">
    <property type="entry name" value="HAD-like_hydrolase_sf"/>
</dbReference>
<dbReference type="PANTHER" id="PTHR43434">
    <property type="entry name" value="PHOSPHOGLYCOLATE PHOSPHATASE"/>
    <property type="match status" value="1"/>
</dbReference>
<dbReference type="InterPro" id="IPR041492">
    <property type="entry name" value="HAD_2"/>
</dbReference>
<dbReference type="InterPro" id="IPR023198">
    <property type="entry name" value="PGP-like_dom2"/>
</dbReference>
<dbReference type="Pfam" id="PF13419">
    <property type="entry name" value="HAD_2"/>
    <property type="match status" value="1"/>
</dbReference>